<dbReference type="PROSITE" id="PS50885">
    <property type="entry name" value="HAMP"/>
    <property type="match status" value="1"/>
</dbReference>
<dbReference type="Proteomes" id="UP000649739">
    <property type="component" value="Unassembled WGS sequence"/>
</dbReference>
<reference evidence="9" key="2">
    <citation type="submission" date="2020-09" db="EMBL/GenBank/DDBJ databases">
        <authorList>
            <person name="Sun Q."/>
            <person name="Ohkuma M."/>
        </authorList>
    </citation>
    <scope>NUCLEOTIDE SEQUENCE</scope>
    <source>
        <strain evidence="9">JCM 3090</strain>
    </source>
</reference>
<keyword evidence="1 6" id="KW-0812">Transmembrane</keyword>
<evidence type="ECO:0000313" key="10">
    <source>
        <dbReference type="Proteomes" id="UP000649739"/>
    </source>
</evidence>
<evidence type="ECO:0000256" key="1">
    <source>
        <dbReference type="ARBA" id="ARBA00022692"/>
    </source>
</evidence>
<dbReference type="GO" id="GO:0016020">
    <property type="term" value="C:membrane"/>
    <property type="evidence" value="ECO:0007669"/>
    <property type="project" value="InterPro"/>
</dbReference>
<dbReference type="Gene3D" id="1.10.287.950">
    <property type="entry name" value="Methyl-accepting chemotaxis protein"/>
    <property type="match status" value="1"/>
</dbReference>
<dbReference type="SMART" id="SM00304">
    <property type="entry name" value="HAMP"/>
    <property type="match status" value="3"/>
</dbReference>
<organism evidence="9 10">
    <name type="scientific">Pilimelia anulata</name>
    <dbReference type="NCBI Taxonomy" id="53371"/>
    <lineage>
        <taxon>Bacteria</taxon>
        <taxon>Bacillati</taxon>
        <taxon>Actinomycetota</taxon>
        <taxon>Actinomycetes</taxon>
        <taxon>Micromonosporales</taxon>
        <taxon>Micromonosporaceae</taxon>
        <taxon>Pilimelia</taxon>
    </lineage>
</organism>
<evidence type="ECO:0000256" key="6">
    <source>
        <dbReference type="SAM" id="Phobius"/>
    </source>
</evidence>
<dbReference type="SMART" id="SM00283">
    <property type="entry name" value="MA"/>
    <property type="match status" value="1"/>
</dbReference>
<keyword evidence="2 6" id="KW-1133">Transmembrane helix</keyword>
<keyword evidence="6" id="KW-0472">Membrane</keyword>
<evidence type="ECO:0000259" key="7">
    <source>
        <dbReference type="PROSITE" id="PS50111"/>
    </source>
</evidence>
<keyword evidence="10" id="KW-1185">Reference proteome</keyword>
<name>A0A8J3FDB5_9ACTN</name>
<dbReference type="PANTHER" id="PTHR32089:SF112">
    <property type="entry name" value="LYSOZYME-LIKE PROTEIN-RELATED"/>
    <property type="match status" value="1"/>
</dbReference>
<evidence type="ECO:0000313" key="9">
    <source>
        <dbReference type="EMBL" id="GGK09261.1"/>
    </source>
</evidence>
<dbReference type="AlphaFoldDB" id="A0A8J3FDB5"/>
<dbReference type="PANTHER" id="PTHR32089">
    <property type="entry name" value="METHYL-ACCEPTING CHEMOTAXIS PROTEIN MCPB"/>
    <property type="match status" value="1"/>
</dbReference>
<dbReference type="GO" id="GO:0007165">
    <property type="term" value="P:signal transduction"/>
    <property type="evidence" value="ECO:0007669"/>
    <property type="project" value="UniProtKB-KW"/>
</dbReference>
<keyword evidence="3 5" id="KW-0807">Transducer</keyword>
<dbReference type="InterPro" id="IPR004089">
    <property type="entry name" value="MCPsignal_dom"/>
</dbReference>
<evidence type="ECO:0000256" key="3">
    <source>
        <dbReference type="ARBA" id="ARBA00023224"/>
    </source>
</evidence>
<reference evidence="9" key="1">
    <citation type="journal article" date="2014" name="Int. J. Syst. Evol. Microbiol.">
        <title>Complete genome sequence of Corynebacterium casei LMG S-19264T (=DSM 44701T), isolated from a smear-ripened cheese.</title>
        <authorList>
            <consortium name="US DOE Joint Genome Institute (JGI-PGF)"/>
            <person name="Walter F."/>
            <person name="Albersmeier A."/>
            <person name="Kalinowski J."/>
            <person name="Ruckert C."/>
        </authorList>
    </citation>
    <scope>NUCLEOTIDE SEQUENCE</scope>
    <source>
        <strain evidence="9">JCM 3090</strain>
    </source>
</reference>
<proteinExistence type="inferred from homology"/>
<evidence type="ECO:0000259" key="8">
    <source>
        <dbReference type="PROSITE" id="PS50885"/>
    </source>
</evidence>
<evidence type="ECO:0000256" key="5">
    <source>
        <dbReference type="PROSITE-ProRule" id="PRU00284"/>
    </source>
</evidence>
<dbReference type="RefSeq" id="WP_189172108.1">
    <property type="nucleotide sequence ID" value="NZ_BMQB01000013.1"/>
</dbReference>
<accession>A0A8J3FDB5</accession>
<dbReference type="CDD" id="cd06225">
    <property type="entry name" value="HAMP"/>
    <property type="match status" value="1"/>
</dbReference>
<dbReference type="Pfam" id="PF00015">
    <property type="entry name" value="MCPsignal"/>
    <property type="match status" value="1"/>
</dbReference>
<gene>
    <name evidence="9" type="ORF">GCM10010123_43900</name>
</gene>
<feature type="transmembrane region" description="Helical" evidence="6">
    <location>
        <begin position="13"/>
        <end position="34"/>
    </location>
</feature>
<comment type="caution">
    <text evidence="9">The sequence shown here is derived from an EMBL/GenBank/DDBJ whole genome shotgun (WGS) entry which is preliminary data.</text>
</comment>
<feature type="domain" description="HAMP" evidence="8">
    <location>
        <begin position="221"/>
        <end position="273"/>
    </location>
</feature>
<feature type="domain" description="Methyl-accepting transducer" evidence="7">
    <location>
        <begin position="278"/>
        <end position="507"/>
    </location>
</feature>
<dbReference type="SUPFAM" id="SSF58104">
    <property type="entry name" value="Methyl-accepting chemotaxis protein (MCP) signaling domain"/>
    <property type="match status" value="1"/>
</dbReference>
<feature type="transmembrane region" description="Helical" evidence="6">
    <location>
        <begin position="199"/>
        <end position="219"/>
    </location>
</feature>
<evidence type="ECO:0000256" key="2">
    <source>
        <dbReference type="ARBA" id="ARBA00022989"/>
    </source>
</evidence>
<dbReference type="EMBL" id="BMQB01000013">
    <property type="protein sequence ID" value="GGK09261.1"/>
    <property type="molecule type" value="Genomic_DNA"/>
</dbReference>
<dbReference type="InterPro" id="IPR003660">
    <property type="entry name" value="HAMP_dom"/>
</dbReference>
<comment type="similarity">
    <text evidence="4">Belongs to the methyl-accepting chemotaxis (MCP) protein family.</text>
</comment>
<dbReference type="Pfam" id="PF00672">
    <property type="entry name" value="HAMP"/>
    <property type="match status" value="1"/>
</dbReference>
<dbReference type="PROSITE" id="PS50111">
    <property type="entry name" value="CHEMOTAXIS_TRANSDUC_2"/>
    <property type="match status" value="1"/>
</dbReference>
<protein>
    <submittedName>
        <fullName evidence="9">Chemotaxis protein</fullName>
    </submittedName>
</protein>
<sequence>MGRIRNLHIATKLVLNACATLSLLLIVTAIGLLVSLSGRDSADDVADKFRAAAAVDDLKYDAADLNGWQTAYAFDVARTGPAAAADTTDSRRNFLAVADRMRASLADIAGQVHAADIRAKLDALAAAYDAFMATDVRVVAGYRAGTPAAAAEADRLVLTTAIEQYRGMATAADGAATLTQRHATDARDAADRDGRTSRVLIVVVSALAVLLAAAGAVLLQRSIVPPLRRVSGVLSAMAEGDLTRSAGLTSRDEIGEMAAALDRANARTRDTLTEVGEHARTVSASAGDLSSTSEQIAGAAAESATQSDLVAASTEEVSATVQTLAAGAEEMTASIREIAENASLAAGVAGEAVAEAHRAGEIIQQLDVASAEIGAVLKVITTIAEQTNLLALNATIEAARAGAAGKGFAVVAAEVKDLAQETARATGDIAARIDAVRGGAGNASAAIAAIAAVIDRVNTFQQTIAAAVEEQTATTNEISRSVADAATGASAIAENVTNIAGAARDTSDGIGGTRRAATELAERAARVTDLIGTFRVGH</sequence>
<evidence type="ECO:0000256" key="4">
    <source>
        <dbReference type="ARBA" id="ARBA00029447"/>
    </source>
</evidence>